<dbReference type="Proteomes" id="UP000002316">
    <property type="component" value="Chromosome 7"/>
</dbReference>
<accession>C9ZS31</accession>
<dbReference type="KEGG" id="tbg:TbgDal_VII1410"/>
<sequence>MGQYSKPKNEIRETEGEGEAKKFSLRIQLLQCSLLLQLFIFIFKHANQYNIQILVLLLMSLLYLSLGTYFRVVINSGQWGPFKSGAGSTTQREKVIIMTLSFSLKINKLYCIGGVHKHS</sequence>
<evidence type="ECO:0000313" key="2">
    <source>
        <dbReference type="EMBL" id="CBH12167.1"/>
    </source>
</evidence>
<dbReference type="EMBL" id="FN554970">
    <property type="protein sequence ID" value="CBH12167.1"/>
    <property type="molecule type" value="Genomic_DNA"/>
</dbReference>
<evidence type="ECO:0000313" key="3">
    <source>
        <dbReference type="Proteomes" id="UP000002316"/>
    </source>
</evidence>
<gene>
    <name evidence="2" type="ORF">TbgDal_VII1410</name>
</gene>
<dbReference type="AlphaFoldDB" id="C9ZS31"/>
<keyword evidence="1" id="KW-1133">Transmembrane helix</keyword>
<organism evidence="2 3">
    <name type="scientific">Trypanosoma brucei gambiense (strain MHOM/CI/86/DAL972)</name>
    <dbReference type="NCBI Taxonomy" id="679716"/>
    <lineage>
        <taxon>Eukaryota</taxon>
        <taxon>Discoba</taxon>
        <taxon>Euglenozoa</taxon>
        <taxon>Kinetoplastea</taxon>
        <taxon>Metakinetoplastina</taxon>
        <taxon>Trypanosomatida</taxon>
        <taxon>Trypanosomatidae</taxon>
        <taxon>Trypanosoma</taxon>
    </lineage>
</organism>
<dbReference type="RefSeq" id="XP_011774450.1">
    <property type="nucleotide sequence ID" value="XM_011776148.1"/>
</dbReference>
<feature type="transmembrane region" description="Helical" evidence="1">
    <location>
        <begin position="49"/>
        <end position="74"/>
    </location>
</feature>
<keyword evidence="1" id="KW-0812">Transmembrane</keyword>
<evidence type="ECO:0000256" key="1">
    <source>
        <dbReference type="SAM" id="Phobius"/>
    </source>
</evidence>
<name>C9ZS31_TRYB9</name>
<protein>
    <submittedName>
        <fullName evidence="2">Uncharacterized protein</fullName>
    </submittedName>
</protein>
<proteinExistence type="predicted"/>
<reference evidence="3" key="1">
    <citation type="journal article" date="2010" name="PLoS Negl. Trop. Dis.">
        <title>The genome sequence of Trypanosoma brucei gambiense, causative agent of chronic human african trypanosomiasis.</title>
        <authorList>
            <person name="Jackson A.P."/>
            <person name="Sanders M."/>
            <person name="Berry A."/>
            <person name="McQuillan J."/>
            <person name="Aslett M.A."/>
            <person name="Quail M.A."/>
            <person name="Chukualim B."/>
            <person name="Capewell P."/>
            <person name="MacLeod A."/>
            <person name="Melville S.E."/>
            <person name="Gibson W."/>
            <person name="Barry J.D."/>
            <person name="Berriman M."/>
            <person name="Hertz-Fowler C."/>
        </authorList>
    </citation>
    <scope>NUCLEOTIDE SEQUENCE [LARGE SCALE GENOMIC DNA]</scope>
    <source>
        <strain evidence="3">MHOM/CI/86/DAL972</strain>
    </source>
</reference>
<dbReference type="GeneID" id="23862274"/>
<keyword evidence="1" id="KW-0472">Membrane</keyword>